<dbReference type="PANTHER" id="PTHR33525">
    <property type="match status" value="1"/>
</dbReference>
<dbReference type="EMBL" id="PSNX01000002">
    <property type="protein sequence ID" value="PPE67831.1"/>
    <property type="molecule type" value="Genomic_DNA"/>
</dbReference>
<dbReference type="OrthoDB" id="9804751at2"/>
<protein>
    <submittedName>
        <fullName evidence="2">Histidine kinase</fullName>
    </submittedName>
</protein>
<dbReference type="AlphaFoldDB" id="A0A2S5SYK8"/>
<dbReference type="GO" id="GO:0016301">
    <property type="term" value="F:kinase activity"/>
    <property type="evidence" value="ECO:0007669"/>
    <property type="project" value="UniProtKB-KW"/>
</dbReference>
<proteinExistence type="predicted"/>
<name>A0A2S5SYK8_9BURK</name>
<keyword evidence="3" id="KW-1185">Reference proteome</keyword>
<sequence length="401" mass="44485">MDNDVLRNIALSYSPMVDRNRKVTATRLTVSSLRTQEALKADHLLAAIAEVWPEGGQPVSLNIMSETLLNDLLRAKPLSSVMVEIPSFIACDPANTEVIAQLHANGNTLLLHGRPPSLLPREILPCFKHSIIDLADDRRKNEIPGHVEPGVVRSMGFIQSNVRTVAEMENSFARGALAILGWPIEDVTSTESPAASRAGQPDMAVLVELIRRVDEGEDIDKLEVVLKRDPTLAYQLMRYINSPAFGLSVEIGSFRHAIMMLGYKRLKRWLALLLATASKDANMRPVMFASVRRGIFMEQLVAHTGDDETRGEVFICGVFSLLDKLFQKPFGELLKTIPVPERVYQALVEGEGPHHPYLELARAVETETAPVINEYAEHLLMSLQEVNRAVLGTLTMANQLE</sequence>
<dbReference type="InterPro" id="IPR013976">
    <property type="entry name" value="HDOD"/>
</dbReference>
<dbReference type="Proteomes" id="UP000238605">
    <property type="component" value="Unassembled WGS sequence"/>
</dbReference>
<dbReference type="RefSeq" id="WP_104300830.1">
    <property type="nucleotide sequence ID" value="NZ_PSNX01000002.1"/>
</dbReference>
<dbReference type="Gene3D" id="1.10.3210.10">
    <property type="entry name" value="Hypothetical protein af1432"/>
    <property type="match status" value="1"/>
</dbReference>
<evidence type="ECO:0000313" key="2">
    <source>
        <dbReference type="EMBL" id="PPE67831.1"/>
    </source>
</evidence>
<gene>
    <name evidence="2" type="ORF">C1704_02945</name>
</gene>
<evidence type="ECO:0000259" key="1">
    <source>
        <dbReference type="PROSITE" id="PS51833"/>
    </source>
</evidence>
<organism evidence="2 3">
    <name type="scientific">Caldimonas caldifontis</name>
    <dbReference type="NCBI Taxonomy" id="1452508"/>
    <lineage>
        <taxon>Bacteria</taxon>
        <taxon>Pseudomonadati</taxon>
        <taxon>Pseudomonadota</taxon>
        <taxon>Betaproteobacteria</taxon>
        <taxon>Burkholderiales</taxon>
        <taxon>Sphaerotilaceae</taxon>
        <taxon>Caldimonas</taxon>
    </lineage>
</organism>
<comment type="caution">
    <text evidence="2">The sequence shown here is derived from an EMBL/GenBank/DDBJ whole genome shotgun (WGS) entry which is preliminary data.</text>
</comment>
<dbReference type="InterPro" id="IPR052340">
    <property type="entry name" value="RNase_Y/CdgJ"/>
</dbReference>
<dbReference type="SUPFAM" id="SSF109604">
    <property type="entry name" value="HD-domain/PDEase-like"/>
    <property type="match status" value="1"/>
</dbReference>
<keyword evidence="2" id="KW-0418">Kinase</keyword>
<feature type="domain" description="HDOD" evidence="1">
    <location>
        <begin position="199"/>
        <end position="385"/>
    </location>
</feature>
<reference evidence="2 3" key="1">
    <citation type="submission" date="2018-02" db="EMBL/GenBank/DDBJ databases">
        <title>Reclassifiation of [Polyangium] brachysporum DSM 7029 as Guopingzhaonella breviflexa gen. nov., sp. nov., a member of the family Comamonadaceae.</title>
        <authorList>
            <person name="Tang B."/>
        </authorList>
    </citation>
    <scope>NUCLEOTIDE SEQUENCE [LARGE SCALE GENOMIC DNA]</scope>
    <source>
        <strain evidence="2 3">BCRC 80649</strain>
    </source>
</reference>
<accession>A0A2S5SYK8</accession>
<evidence type="ECO:0000313" key="3">
    <source>
        <dbReference type="Proteomes" id="UP000238605"/>
    </source>
</evidence>
<dbReference type="PANTHER" id="PTHR33525:SF4">
    <property type="entry name" value="CYCLIC DI-GMP PHOSPHODIESTERASE CDGJ"/>
    <property type="match status" value="1"/>
</dbReference>
<keyword evidence="2" id="KW-0808">Transferase</keyword>
<dbReference type="PROSITE" id="PS51833">
    <property type="entry name" value="HDOD"/>
    <property type="match status" value="1"/>
</dbReference>
<dbReference type="Pfam" id="PF08668">
    <property type="entry name" value="HDOD"/>
    <property type="match status" value="1"/>
</dbReference>